<organism evidence="3 4">
    <name type="scientific">Candidatus Liptonbacteria bacterium CG11_big_fil_rev_8_21_14_0_20_35_14</name>
    <dbReference type="NCBI Taxonomy" id="1974634"/>
    <lineage>
        <taxon>Bacteria</taxon>
        <taxon>Candidatus Liptoniibacteriota</taxon>
    </lineage>
</organism>
<reference evidence="3 4" key="1">
    <citation type="submission" date="2017-09" db="EMBL/GenBank/DDBJ databases">
        <title>Depth-based differentiation of microbial function through sediment-hosted aquifers and enrichment of novel symbionts in the deep terrestrial subsurface.</title>
        <authorList>
            <person name="Probst A.J."/>
            <person name="Ladd B."/>
            <person name="Jarett J.K."/>
            <person name="Geller-Mcgrath D.E."/>
            <person name="Sieber C.M."/>
            <person name="Emerson J.B."/>
            <person name="Anantharaman K."/>
            <person name="Thomas B.C."/>
            <person name="Malmstrom R."/>
            <person name="Stieglmeier M."/>
            <person name="Klingl A."/>
            <person name="Woyke T."/>
            <person name="Ryan C.M."/>
            <person name="Banfield J.F."/>
        </authorList>
    </citation>
    <scope>NUCLEOTIDE SEQUENCE [LARGE SCALE GENOMIC DNA]</scope>
    <source>
        <strain evidence="3">CG11_big_fil_rev_8_21_14_0_20_35_14</strain>
    </source>
</reference>
<evidence type="ECO:0000256" key="1">
    <source>
        <dbReference type="ARBA" id="ARBA00022679"/>
    </source>
</evidence>
<evidence type="ECO:0000313" key="3">
    <source>
        <dbReference type="EMBL" id="PIR05167.1"/>
    </source>
</evidence>
<name>A0A2H0N8H2_9BACT</name>
<dbReference type="AlphaFoldDB" id="A0A2H0N8H2"/>
<sequence>MALIKNTMNSSIKANIFLELKDGPWGGGNQFLKAIKKYTSNPNLIYTENPLEANVILGITHHNIKKIIKIKKQYPKKLFIYRIGDIYEYHRGPKWKIMDKIIIELANNADWVIFQSNWSKKEAQKRGYKNKNYSIISNTPDPQYFNNQNKPIIKYEEKIRLIATSWSTNPNKGFEFYKFLDENLNFEKFNMTFIGNSPVTFKNTKLIKPLPSNKLSQELKKHHIFISPTKNEACSNSILEALACGLPVIALNSGSNHESIKNGGEIFNNEKELIKKINEISQNYKTYQNNIKIPSIKNTSNRYKEIFYQAKLIKGQKIKFTKYWKINILLWYFNHL</sequence>
<keyword evidence="1" id="KW-0808">Transferase</keyword>
<dbReference type="GO" id="GO:0009103">
    <property type="term" value="P:lipopolysaccharide biosynthetic process"/>
    <property type="evidence" value="ECO:0007669"/>
    <property type="project" value="TreeGrafter"/>
</dbReference>
<dbReference type="Proteomes" id="UP000229893">
    <property type="component" value="Unassembled WGS sequence"/>
</dbReference>
<dbReference type="Pfam" id="PF00534">
    <property type="entry name" value="Glycos_transf_1"/>
    <property type="match status" value="1"/>
</dbReference>
<comment type="caution">
    <text evidence="3">The sequence shown here is derived from an EMBL/GenBank/DDBJ whole genome shotgun (WGS) entry which is preliminary data.</text>
</comment>
<dbReference type="PANTHER" id="PTHR46401:SF2">
    <property type="entry name" value="GLYCOSYLTRANSFERASE WBBK-RELATED"/>
    <property type="match status" value="1"/>
</dbReference>
<dbReference type="InterPro" id="IPR001296">
    <property type="entry name" value="Glyco_trans_1"/>
</dbReference>
<protein>
    <recommendedName>
        <fullName evidence="2">Glycosyl transferase family 1 domain-containing protein</fullName>
    </recommendedName>
</protein>
<dbReference type="SUPFAM" id="SSF53756">
    <property type="entry name" value="UDP-Glycosyltransferase/glycogen phosphorylase"/>
    <property type="match status" value="1"/>
</dbReference>
<evidence type="ECO:0000313" key="4">
    <source>
        <dbReference type="Proteomes" id="UP000229893"/>
    </source>
</evidence>
<feature type="domain" description="Glycosyl transferase family 1" evidence="2">
    <location>
        <begin position="203"/>
        <end position="289"/>
    </location>
</feature>
<dbReference type="GO" id="GO:0016757">
    <property type="term" value="F:glycosyltransferase activity"/>
    <property type="evidence" value="ECO:0007669"/>
    <property type="project" value="InterPro"/>
</dbReference>
<dbReference type="PANTHER" id="PTHR46401">
    <property type="entry name" value="GLYCOSYLTRANSFERASE WBBK-RELATED"/>
    <property type="match status" value="1"/>
</dbReference>
<evidence type="ECO:0000259" key="2">
    <source>
        <dbReference type="Pfam" id="PF00534"/>
    </source>
</evidence>
<dbReference type="EMBL" id="PCWO01000007">
    <property type="protein sequence ID" value="PIR05167.1"/>
    <property type="molecule type" value="Genomic_DNA"/>
</dbReference>
<proteinExistence type="predicted"/>
<accession>A0A2H0N8H2</accession>
<gene>
    <name evidence="3" type="ORF">COV57_00545</name>
</gene>
<dbReference type="Gene3D" id="3.40.50.2000">
    <property type="entry name" value="Glycogen Phosphorylase B"/>
    <property type="match status" value="2"/>
</dbReference>